<comment type="caution">
    <text evidence="13">The sequence shown here is derived from an EMBL/GenBank/DDBJ whole genome shotgun (WGS) entry which is preliminary data.</text>
</comment>
<dbReference type="GO" id="GO:0008768">
    <property type="term" value="F:UDP-sugar diphosphatase activity"/>
    <property type="evidence" value="ECO:0007669"/>
    <property type="project" value="UniProtKB-EC"/>
</dbReference>
<dbReference type="AlphaFoldDB" id="A0A8S4PF17"/>
<dbReference type="PANTHER" id="PTHR11839:SF15">
    <property type="entry name" value="URIDINE DIPHOSPHATE GLUCOSE PYROPHOSPHATASE NUDT14"/>
    <property type="match status" value="1"/>
</dbReference>
<evidence type="ECO:0000256" key="1">
    <source>
        <dbReference type="ARBA" id="ARBA00001946"/>
    </source>
</evidence>
<evidence type="ECO:0000256" key="9">
    <source>
        <dbReference type="ARBA" id="ARBA00066480"/>
    </source>
</evidence>
<evidence type="ECO:0000256" key="8">
    <source>
        <dbReference type="ARBA" id="ARBA00054674"/>
    </source>
</evidence>
<dbReference type="Proteomes" id="UP000749559">
    <property type="component" value="Unassembled WGS sequence"/>
</dbReference>
<keyword evidence="5" id="KW-0378">Hydrolase</keyword>
<name>A0A8S4PF17_OWEFU</name>
<evidence type="ECO:0000256" key="4">
    <source>
        <dbReference type="ARBA" id="ARBA00022490"/>
    </source>
</evidence>
<feature type="domain" description="Nudix hydrolase" evidence="12">
    <location>
        <begin position="38"/>
        <end position="200"/>
    </location>
</feature>
<dbReference type="PROSITE" id="PS51462">
    <property type="entry name" value="NUDIX"/>
    <property type="match status" value="1"/>
</dbReference>
<gene>
    <name evidence="13" type="ORF">OFUS_LOCUS16690</name>
</gene>
<dbReference type="PANTHER" id="PTHR11839">
    <property type="entry name" value="UDP/ADP-SUGAR PYROPHOSPHATASE"/>
    <property type="match status" value="1"/>
</dbReference>
<dbReference type="EC" id="3.6.1.45" evidence="9"/>
<dbReference type="GO" id="GO:0019693">
    <property type="term" value="P:ribose phosphate metabolic process"/>
    <property type="evidence" value="ECO:0007669"/>
    <property type="project" value="TreeGrafter"/>
</dbReference>
<dbReference type="InterPro" id="IPR000086">
    <property type="entry name" value="NUDIX_hydrolase_dom"/>
</dbReference>
<evidence type="ECO:0000256" key="10">
    <source>
        <dbReference type="ARBA" id="ARBA00071467"/>
    </source>
</evidence>
<comment type="cofactor">
    <cofactor evidence="1">
        <name>Mg(2+)</name>
        <dbReference type="ChEBI" id="CHEBI:18420"/>
    </cofactor>
</comment>
<dbReference type="GO" id="GO:0046872">
    <property type="term" value="F:metal ion binding"/>
    <property type="evidence" value="ECO:0007669"/>
    <property type="project" value="InterPro"/>
</dbReference>
<dbReference type="SUPFAM" id="SSF55811">
    <property type="entry name" value="Nudix"/>
    <property type="match status" value="1"/>
</dbReference>
<evidence type="ECO:0000256" key="7">
    <source>
        <dbReference type="ARBA" id="ARBA00051086"/>
    </source>
</evidence>
<keyword evidence="4" id="KW-0963">Cytoplasm</keyword>
<dbReference type="CDD" id="cd18887">
    <property type="entry name" value="NUDIX_UGPPase_Nudt14"/>
    <property type="match status" value="1"/>
</dbReference>
<keyword evidence="14" id="KW-1185">Reference proteome</keyword>
<sequence>MEKISDVTIQPCSSTPYIKPLRITYTQDGVKKIWDAMKVHDSVCVLLYNKSRDCFVFVRQFRPAVYINSVVTEKQADGTETVDSAKYPGTLGLSYECCAGIVDKDCSLVEIAKMEVLEECGYDVPLENIQKITSYKSGTGVSGAMDHLFCAEVTDVMKTGPGGGLKEEGELIDLIEIPLRESRKWLFDEAINKDGELILSVLWFYDHYGK</sequence>
<comment type="subunit">
    <text evidence="3">Homodimer.</text>
</comment>
<dbReference type="Gene3D" id="3.90.79.10">
    <property type="entry name" value="Nucleoside Triphosphate Pyrophosphohydrolase"/>
    <property type="match status" value="1"/>
</dbReference>
<evidence type="ECO:0000256" key="3">
    <source>
        <dbReference type="ARBA" id="ARBA00011738"/>
    </source>
</evidence>
<evidence type="ECO:0000259" key="12">
    <source>
        <dbReference type="PROSITE" id="PS51462"/>
    </source>
</evidence>
<accession>A0A8S4PF17</accession>
<evidence type="ECO:0000256" key="5">
    <source>
        <dbReference type="ARBA" id="ARBA00022801"/>
    </source>
</evidence>
<comment type="function">
    <text evidence="8">Hydrolyzes UDP-glucose to glucose 1-phosphate and UMP and ADP-ribose to ribose 5-phosphate and AMP. The physiological substrate is probably UDP-glucose. Poor activity on other substrates such as ADP-glucose, CDP-glucose, GDP-glucose and GDP-mannose.</text>
</comment>
<dbReference type="InterPro" id="IPR004385">
    <property type="entry name" value="NDP_pyrophosphatase"/>
</dbReference>
<proteinExistence type="predicted"/>
<dbReference type="EMBL" id="CAIIXF020000008">
    <property type="protein sequence ID" value="CAH1791631.1"/>
    <property type="molecule type" value="Genomic_DNA"/>
</dbReference>
<dbReference type="InterPro" id="IPR015797">
    <property type="entry name" value="NUDIX_hydrolase-like_dom_sf"/>
</dbReference>
<reference evidence="13" key="1">
    <citation type="submission" date="2022-03" db="EMBL/GenBank/DDBJ databases">
        <authorList>
            <person name="Martin C."/>
        </authorList>
    </citation>
    <scope>NUCLEOTIDE SEQUENCE</scope>
</reference>
<dbReference type="FunFam" id="3.90.79.10:FF:000035">
    <property type="entry name" value="Uridine diphosphate glucose pyrophosphatase"/>
    <property type="match status" value="1"/>
</dbReference>
<evidence type="ECO:0000256" key="11">
    <source>
        <dbReference type="ARBA" id="ARBA00080475"/>
    </source>
</evidence>
<evidence type="ECO:0000256" key="6">
    <source>
        <dbReference type="ARBA" id="ARBA00022842"/>
    </source>
</evidence>
<protein>
    <recommendedName>
        <fullName evidence="10">Uridine diphosphate glucose pyrophosphatase NUDT14</fullName>
        <ecNumber evidence="9">3.6.1.45</ecNumber>
    </recommendedName>
    <alternativeName>
        <fullName evidence="11">Nucleoside diphosphate-linked moiety X motif 14</fullName>
    </alternativeName>
</protein>
<dbReference type="GO" id="GO:0006753">
    <property type="term" value="P:nucleoside phosphate metabolic process"/>
    <property type="evidence" value="ECO:0007669"/>
    <property type="project" value="TreeGrafter"/>
</dbReference>
<dbReference type="OrthoDB" id="10249920at2759"/>
<evidence type="ECO:0000313" key="14">
    <source>
        <dbReference type="Proteomes" id="UP000749559"/>
    </source>
</evidence>
<keyword evidence="6" id="KW-0460">Magnesium</keyword>
<organism evidence="13 14">
    <name type="scientific">Owenia fusiformis</name>
    <name type="common">Polychaete worm</name>
    <dbReference type="NCBI Taxonomy" id="6347"/>
    <lineage>
        <taxon>Eukaryota</taxon>
        <taxon>Metazoa</taxon>
        <taxon>Spiralia</taxon>
        <taxon>Lophotrochozoa</taxon>
        <taxon>Annelida</taxon>
        <taxon>Polychaeta</taxon>
        <taxon>Sedentaria</taxon>
        <taxon>Canalipalpata</taxon>
        <taxon>Sabellida</taxon>
        <taxon>Oweniida</taxon>
        <taxon>Oweniidae</taxon>
        <taxon>Owenia</taxon>
    </lineage>
</organism>
<evidence type="ECO:0000256" key="2">
    <source>
        <dbReference type="ARBA" id="ARBA00004496"/>
    </source>
</evidence>
<comment type="catalytic activity">
    <reaction evidence="7">
        <text>UDP-sugar + H2O = UMP + alpha-D-aldose 1-phosphate.</text>
        <dbReference type="EC" id="3.6.1.45"/>
    </reaction>
</comment>
<evidence type="ECO:0000313" key="13">
    <source>
        <dbReference type="EMBL" id="CAH1791631.1"/>
    </source>
</evidence>
<comment type="subcellular location">
    <subcellularLocation>
        <location evidence="2">Cytoplasm</location>
    </subcellularLocation>
</comment>
<dbReference type="NCBIfam" id="TIGR00052">
    <property type="entry name" value="nudix-type nucleoside diphosphatase, YffH/AdpP family"/>
    <property type="match status" value="1"/>
</dbReference>
<dbReference type="GO" id="GO:0005737">
    <property type="term" value="C:cytoplasm"/>
    <property type="evidence" value="ECO:0007669"/>
    <property type="project" value="UniProtKB-SubCell"/>
</dbReference>